<reference evidence="1 2" key="1">
    <citation type="journal article" date="2018" name="Front. Plant Sci.">
        <title>Red Clover (Trifolium pratense) and Zigzag Clover (T. medium) - A Picture of Genomic Similarities and Differences.</title>
        <authorList>
            <person name="Dluhosova J."/>
            <person name="Istvanek J."/>
            <person name="Nedelnik J."/>
            <person name="Repkova J."/>
        </authorList>
    </citation>
    <scope>NUCLEOTIDE SEQUENCE [LARGE SCALE GENOMIC DNA]</scope>
    <source>
        <strain evidence="2">cv. 10/8</strain>
        <tissue evidence="1">Leaf</tissue>
    </source>
</reference>
<sequence length="34" mass="3640">MDLFSARGAKEPARGAGLEIKWKELRLAARGAGL</sequence>
<evidence type="ECO:0000313" key="1">
    <source>
        <dbReference type="EMBL" id="MCI62660.1"/>
    </source>
</evidence>
<keyword evidence="2" id="KW-1185">Reference proteome</keyword>
<proteinExistence type="predicted"/>
<accession>A0A392TR49</accession>
<comment type="caution">
    <text evidence="1">The sequence shown here is derived from an EMBL/GenBank/DDBJ whole genome shotgun (WGS) entry which is preliminary data.</text>
</comment>
<organism evidence="1 2">
    <name type="scientific">Trifolium medium</name>
    <dbReference type="NCBI Taxonomy" id="97028"/>
    <lineage>
        <taxon>Eukaryota</taxon>
        <taxon>Viridiplantae</taxon>
        <taxon>Streptophyta</taxon>
        <taxon>Embryophyta</taxon>
        <taxon>Tracheophyta</taxon>
        <taxon>Spermatophyta</taxon>
        <taxon>Magnoliopsida</taxon>
        <taxon>eudicotyledons</taxon>
        <taxon>Gunneridae</taxon>
        <taxon>Pentapetalae</taxon>
        <taxon>rosids</taxon>
        <taxon>fabids</taxon>
        <taxon>Fabales</taxon>
        <taxon>Fabaceae</taxon>
        <taxon>Papilionoideae</taxon>
        <taxon>50 kb inversion clade</taxon>
        <taxon>NPAAA clade</taxon>
        <taxon>Hologalegina</taxon>
        <taxon>IRL clade</taxon>
        <taxon>Trifolieae</taxon>
        <taxon>Trifolium</taxon>
    </lineage>
</organism>
<dbReference type="EMBL" id="LXQA010622892">
    <property type="protein sequence ID" value="MCI62660.1"/>
    <property type="molecule type" value="Genomic_DNA"/>
</dbReference>
<dbReference type="AlphaFoldDB" id="A0A392TR49"/>
<name>A0A392TR49_9FABA</name>
<evidence type="ECO:0000313" key="2">
    <source>
        <dbReference type="Proteomes" id="UP000265520"/>
    </source>
</evidence>
<protein>
    <submittedName>
        <fullName evidence="1">Uncharacterized protein</fullName>
    </submittedName>
</protein>
<dbReference type="Proteomes" id="UP000265520">
    <property type="component" value="Unassembled WGS sequence"/>
</dbReference>
<feature type="non-terminal residue" evidence="1">
    <location>
        <position position="34"/>
    </location>
</feature>